<protein>
    <recommendedName>
        <fullName evidence="8">BZIP domain-containing protein</fullName>
    </recommendedName>
</protein>
<feature type="region of interest" description="Disordered" evidence="7">
    <location>
        <begin position="313"/>
        <end position="347"/>
    </location>
</feature>
<keyword evidence="10" id="KW-1185">Reference proteome</keyword>
<dbReference type="InterPro" id="IPR021756">
    <property type="entry name" value="TF_Aft1_HRR"/>
</dbReference>
<dbReference type="Gene3D" id="3.40.30.110">
    <property type="match status" value="1"/>
</dbReference>
<feature type="compositionally biased region" description="Polar residues" evidence="7">
    <location>
        <begin position="532"/>
        <end position="542"/>
    </location>
</feature>
<proteinExistence type="predicted"/>
<dbReference type="Gene3D" id="1.20.5.170">
    <property type="match status" value="1"/>
</dbReference>
<evidence type="ECO:0000256" key="4">
    <source>
        <dbReference type="ARBA" id="ARBA00023163"/>
    </source>
</evidence>
<dbReference type="PRINTS" id="PR00043">
    <property type="entry name" value="LEUZIPPRJUN"/>
</dbReference>
<keyword evidence="5" id="KW-0539">Nucleus</keyword>
<dbReference type="InterPro" id="IPR051027">
    <property type="entry name" value="bZIP_transcription_factors"/>
</dbReference>
<feature type="coiled-coil region" evidence="6">
    <location>
        <begin position="592"/>
        <end position="626"/>
    </location>
</feature>
<feature type="compositionally biased region" description="Polar residues" evidence="7">
    <location>
        <begin position="379"/>
        <end position="392"/>
    </location>
</feature>
<dbReference type="OrthoDB" id="295274at2759"/>
<dbReference type="InterPro" id="IPR021755">
    <property type="entry name" value="TF_Aft1_HRA"/>
</dbReference>
<dbReference type="Pfam" id="PF00170">
    <property type="entry name" value="bZIP_1"/>
    <property type="match status" value="1"/>
</dbReference>
<feature type="compositionally biased region" description="Polar residues" evidence="7">
    <location>
        <begin position="451"/>
        <end position="476"/>
    </location>
</feature>
<keyword evidence="3" id="KW-0238">DNA-binding</keyword>
<keyword evidence="6" id="KW-0175">Coiled coil</keyword>
<feature type="region of interest" description="Disordered" evidence="7">
    <location>
        <begin position="428"/>
        <end position="570"/>
    </location>
</feature>
<feature type="compositionally biased region" description="Basic and acidic residues" evidence="7">
    <location>
        <begin position="551"/>
        <end position="570"/>
    </location>
</feature>
<dbReference type="SUPFAM" id="SSF57959">
    <property type="entry name" value="Leucine zipper domain"/>
    <property type="match status" value="1"/>
</dbReference>
<dbReference type="EMBL" id="JAAMPI010000294">
    <property type="protein sequence ID" value="KAF4633053.1"/>
    <property type="molecule type" value="Genomic_DNA"/>
</dbReference>
<dbReference type="InterPro" id="IPR020956">
    <property type="entry name" value="TF_Aft1_OSM"/>
</dbReference>
<name>A0A8H4RNZ8_9HELO</name>
<dbReference type="PROSITE" id="PS50217">
    <property type="entry name" value="BZIP"/>
    <property type="match status" value="1"/>
</dbReference>
<dbReference type="GO" id="GO:0005634">
    <property type="term" value="C:nucleus"/>
    <property type="evidence" value="ECO:0007669"/>
    <property type="project" value="UniProtKB-SubCell"/>
</dbReference>
<evidence type="ECO:0000313" key="10">
    <source>
        <dbReference type="Proteomes" id="UP000566819"/>
    </source>
</evidence>
<dbReference type="CDD" id="cd14687">
    <property type="entry name" value="bZIP_ATF2"/>
    <property type="match status" value="1"/>
</dbReference>
<comment type="subcellular location">
    <subcellularLocation>
        <location evidence="1">Nucleus</location>
    </subcellularLocation>
</comment>
<feature type="region of interest" description="Disordered" evidence="7">
    <location>
        <begin position="242"/>
        <end position="263"/>
    </location>
</feature>
<evidence type="ECO:0000256" key="5">
    <source>
        <dbReference type="ARBA" id="ARBA00023242"/>
    </source>
</evidence>
<dbReference type="GO" id="GO:0003700">
    <property type="term" value="F:DNA-binding transcription factor activity"/>
    <property type="evidence" value="ECO:0007669"/>
    <property type="project" value="InterPro"/>
</dbReference>
<dbReference type="InterPro" id="IPR046347">
    <property type="entry name" value="bZIP_sf"/>
</dbReference>
<dbReference type="FunFam" id="1.20.5.170:FF:000053">
    <property type="entry name" value="BZIP transcription factor AtfA"/>
    <property type="match status" value="1"/>
</dbReference>
<dbReference type="Pfam" id="PF11786">
    <property type="entry name" value="Aft1_HRA"/>
    <property type="match status" value="1"/>
</dbReference>
<sequence length="687" mass="74256">MMPRPEILVMGTNYRRIPILPIGRDIYNDTRLILTKLESLYLPSSSHPAISASSNTSTAEHKSLEKLFKSWVIDAGMFTRVGQLIPTNMLLLRDENDLTGLKKGQEIEVWPTDTGFANKDKGKLVALNKMEVIIKRENKKGETVRVHSPRYGFRPLLGRFSHAAKKGDTKSPVQPNADPPKPADTATDVKPGEPAKNETNADPLGPPPRPGAGPSQQVPNTPDYFSVNHSHIREEQNPFEASFAFGSSSNGGGAETPGGTKLPSVAALTSPAGILGPGVTPNFWGSLRSGPLSPAMLSGPQKDDYFSDGHHLRGGFPTPNESGLRSGLTPGGGGSMFPEPSPNSQALFSQLASGGATPTTLDFHRTAMSAAAQKRENHQPQQSVTSQPQEMSNGMEVKPPALGQFDQHDANDAANGLFLLAQARSNPPQTNHYAMAPQMPVHAHPPPNMQMGGQSSETSPHMANRNNGSISTTSGRGVSEMSGYSDENEQQSRPNTRGKGKRSAAQNNNQSNGRRKVDDTPSKGPANKKSKANNGHAMQSEPQSDEEEGPDLSKDEYNANGKKMTDEEKRKNFLERNRVAALKCRQRKKQWLANLQQKVELFSSENDQLSQQISQLREEIVNLKTILMAHKDCPVSQQQGLGGMGMQQFIDGYGSSMNPYGMAAAAAMGGQVMQVAAGQGMQDRRFS</sequence>
<evidence type="ECO:0000256" key="1">
    <source>
        <dbReference type="ARBA" id="ARBA00004123"/>
    </source>
</evidence>
<dbReference type="InterPro" id="IPR002112">
    <property type="entry name" value="Leuzip_Jun"/>
</dbReference>
<accession>A0A8H4RNZ8</accession>
<dbReference type="Pfam" id="PF11787">
    <property type="entry name" value="Aft1_HRR"/>
    <property type="match status" value="1"/>
</dbReference>
<keyword evidence="4" id="KW-0804">Transcription</keyword>
<comment type="caution">
    <text evidence="9">The sequence shown here is derived from an EMBL/GenBank/DDBJ whole genome shotgun (WGS) entry which is preliminary data.</text>
</comment>
<dbReference type="AlphaFoldDB" id="A0A8H4RNZ8"/>
<evidence type="ECO:0000256" key="6">
    <source>
        <dbReference type="SAM" id="Coils"/>
    </source>
</evidence>
<dbReference type="PANTHER" id="PTHR19304">
    <property type="entry name" value="CYCLIC-AMP RESPONSE ELEMENT BINDING PROTEIN"/>
    <property type="match status" value="1"/>
</dbReference>
<dbReference type="Pfam" id="PF11785">
    <property type="entry name" value="Aft1_OSA"/>
    <property type="match status" value="1"/>
</dbReference>
<dbReference type="InterPro" id="IPR004827">
    <property type="entry name" value="bZIP"/>
</dbReference>
<evidence type="ECO:0000256" key="7">
    <source>
        <dbReference type="SAM" id="MobiDB-lite"/>
    </source>
</evidence>
<gene>
    <name evidence="9" type="ORF">G7Y89_g5077</name>
</gene>
<reference evidence="9 10" key="1">
    <citation type="submission" date="2020-03" db="EMBL/GenBank/DDBJ databases">
        <title>Draft Genome Sequence of Cudoniella acicularis.</title>
        <authorList>
            <person name="Buettner E."/>
            <person name="Kellner H."/>
        </authorList>
    </citation>
    <scope>NUCLEOTIDE SEQUENCE [LARGE SCALE GENOMIC DNA]</scope>
    <source>
        <strain evidence="9 10">DSM 108380</strain>
    </source>
</reference>
<keyword evidence="2" id="KW-0805">Transcription regulation</keyword>
<organism evidence="9 10">
    <name type="scientific">Cudoniella acicularis</name>
    <dbReference type="NCBI Taxonomy" id="354080"/>
    <lineage>
        <taxon>Eukaryota</taxon>
        <taxon>Fungi</taxon>
        <taxon>Dikarya</taxon>
        <taxon>Ascomycota</taxon>
        <taxon>Pezizomycotina</taxon>
        <taxon>Leotiomycetes</taxon>
        <taxon>Helotiales</taxon>
        <taxon>Tricladiaceae</taxon>
        <taxon>Cudoniella</taxon>
    </lineage>
</organism>
<feature type="region of interest" description="Disordered" evidence="7">
    <location>
        <begin position="164"/>
        <end position="225"/>
    </location>
</feature>
<dbReference type="Proteomes" id="UP000566819">
    <property type="component" value="Unassembled WGS sequence"/>
</dbReference>
<evidence type="ECO:0000256" key="3">
    <source>
        <dbReference type="ARBA" id="ARBA00023125"/>
    </source>
</evidence>
<feature type="region of interest" description="Disordered" evidence="7">
    <location>
        <begin position="370"/>
        <end position="408"/>
    </location>
</feature>
<feature type="domain" description="BZIP" evidence="8">
    <location>
        <begin position="567"/>
        <end position="630"/>
    </location>
</feature>
<dbReference type="GO" id="GO:0003677">
    <property type="term" value="F:DNA binding"/>
    <property type="evidence" value="ECO:0007669"/>
    <property type="project" value="UniProtKB-KW"/>
</dbReference>
<evidence type="ECO:0000259" key="8">
    <source>
        <dbReference type="PROSITE" id="PS50217"/>
    </source>
</evidence>
<evidence type="ECO:0000313" key="9">
    <source>
        <dbReference type="EMBL" id="KAF4633053.1"/>
    </source>
</evidence>
<evidence type="ECO:0000256" key="2">
    <source>
        <dbReference type="ARBA" id="ARBA00023015"/>
    </source>
</evidence>
<dbReference type="SMART" id="SM00338">
    <property type="entry name" value="BRLZ"/>
    <property type="match status" value="1"/>
</dbReference>